<dbReference type="Proteomes" id="UP000646548">
    <property type="component" value="Unassembled WGS sequence"/>
</dbReference>
<keyword evidence="1" id="KW-0732">Signal</keyword>
<accession>A0A834C8E2</accession>
<organism evidence="2 3">
    <name type="scientific">Oryzias melastigma</name>
    <name type="common">Marine medaka</name>
    <dbReference type="NCBI Taxonomy" id="30732"/>
    <lineage>
        <taxon>Eukaryota</taxon>
        <taxon>Metazoa</taxon>
        <taxon>Chordata</taxon>
        <taxon>Craniata</taxon>
        <taxon>Vertebrata</taxon>
        <taxon>Euteleostomi</taxon>
        <taxon>Actinopterygii</taxon>
        <taxon>Neopterygii</taxon>
        <taxon>Teleostei</taxon>
        <taxon>Neoteleostei</taxon>
        <taxon>Acanthomorphata</taxon>
        <taxon>Ovalentaria</taxon>
        <taxon>Atherinomorphae</taxon>
        <taxon>Beloniformes</taxon>
        <taxon>Adrianichthyidae</taxon>
        <taxon>Oryziinae</taxon>
        <taxon>Oryzias</taxon>
    </lineage>
</organism>
<gene>
    <name evidence="2" type="ORF">FQA47_010706</name>
</gene>
<dbReference type="AlphaFoldDB" id="A0A834C8E2"/>
<protein>
    <submittedName>
        <fullName evidence="2">Uncharacterized protein</fullName>
    </submittedName>
</protein>
<evidence type="ECO:0000313" key="3">
    <source>
        <dbReference type="Proteomes" id="UP000646548"/>
    </source>
</evidence>
<evidence type="ECO:0000313" key="2">
    <source>
        <dbReference type="EMBL" id="KAF6722415.1"/>
    </source>
</evidence>
<evidence type="ECO:0000256" key="1">
    <source>
        <dbReference type="SAM" id="SignalP"/>
    </source>
</evidence>
<reference evidence="2" key="1">
    <citation type="journal article" name="BMC Genomics">
        <title>Long-read sequencing and de novo genome assembly of marine medaka (Oryzias melastigma).</title>
        <authorList>
            <person name="Liang P."/>
            <person name="Saqib H.S.A."/>
            <person name="Ni X."/>
            <person name="Shen Y."/>
        </authorList>
    </citation>
    <scope>NUCLEOTIDE SEQUENCE</scope>
    <source>
        <strain evidence="2">Bigg-433</strain>
    </source>
</reference>
<name>A0A834C8E2_ORYME</name>
<proteinExistence type="predicted"/>
<dbReference type="EMBL" id="WKFB01000456">
    <property type="protein sequence ID" value="KAF6722415.1"/>
    <property type="molecule type" value="Genomic_DNA"/>
</dbReference>
<feature type="chain" id="PRO_5032684282" evidence="1">
    <location>
        <begin position="25"/>
        <end position="72"/>
    </location>
</feature>
<feature type="signal peptide" evidence="1">
    <location>
        <begin position="1"/>
        <end position="24"/>
    </location>
</feature>
<comment type="caution">
    <text evidence="2">The sequence shown here is derived from an EMBL/GenBank/DDBJ whole genome shotgun (WGS) entry which is preliminary data.</text>
</comment>
<sequence length="72" mass="7962">MQEPAWTPCFVLLLLAAPASFTSTEGDLRPCQKALLRPAGITRRMETHPSAGFLRVPDGVSKRIQALLERDE</sequence>